<reference evidence="5" key="1">
    <citation type="submission" date="2015-07" db="EMBL/GenBank/DDBJ databases">
        <title>Draft genome sequence of Acetobacterium bakii DSM 8293, a potential psychrophilic chemical producer through syngas fermentation.</title>
        <authorList>
            <person name="Song Y."/>
            <person name="Hwang S."/>
            <person name="Cho B.-K."/>
        </authorList>
    </citation>
    <scope>NUCLEOTIDE SEQUENCE [LARGE SCALE GENOMIC DNA]</scope>
    <source>
        <strain evidence="5">DSM 8239</strain>
    </source>
</reference>
<evidence type="ECO:0000313" key="5">
    <source>
        <dbReference type="Proteomes" id="UP000036873"/>
    </source>
</evidence>
<accession>A0A0L6U1I9</accession>
<dbReference type="Pfam" id="PF00011">
    <property type="entry name" value="HSP20"/>
    <property type="match status" value="1"/>
</dbReference>
<dbReference type="Proteomes" id="UP000036873">
    <property type="component" value="Unassembled WGS sequence"/>
</dbReference>
<dbReference type="AlphaFoldDB" id="A0A0L6U1I9"/>
<dbReference type="InterPro" id="IPR008978">
    <property type="entry name" value="HSP20-like_chaperone"/>
</dbReference>
<dbReference type="RefSeq" id="WP_050739654.1">
    <property type="nucleotide sequence ID" value="NZ_LGYO01000015.1"/>
</dbReference>
<evidence type="ECO:0000313" key="4">
    <source>
        <dbReference type="EMBL" id="KNZ42364.1"/>
    </source>
</evidence>
<dbReference type="PANTHER" id="PTHR11527">
    <property type="entry name" value="HEAT-SHOCK PROTEIN 20 FAMILY MEMBER"/>
    <property type="match status" value="1"/>
</dbReference>
<dbReference type="InterPro" id="IPR031107">
    <property type="entry name" value="Small_HSP"/>
</dbReference>
<comment type="caution">
    <text evidence="4">The sequence shown here is derived from an EMBL/GenBank/DDBJ whole genome shotgun (WGS) entry which is preliminary data.</text>
</comment>
<feature type="domain" description="SHSP" evidence="3">
    <location>
        <begin position="38"/>
        <end position="148"/>
    </location>
</feature>
<evidence type="ECO:0000256" key="2">
    <source>
        <dbReference type="RuleBase" id="RU003616"/>
    </source>
</evidence>
<dbReference type="Gene3D" id="2.60.40.790">
    <property type="match status" value="1"/>
</dbReference>
<proteinExistence type="inferred from homology"/>
<organism evidence="4 5">
    <name type="scientific">Acetobacterium bakii</name>
    <dbReference type="NCBI Taxonomy" id="52689"/>
    <lineage>
        <taxon>Bacteria</taxon>
        <taxon>Bacillati</taxon>
        <taxon>Bacillota</taxon>
        <taxon>Clostridia</taxon>
        <taxon>Eubacteriales</taxon>
        <taxon>Eubacteriaceae</taxon>
        <taxon>Acetobacterium</taxon>
    </lineage>
</organism>
<dbReference type="CDD" id="cd06471">
    <property type="entry name" value="ACD_LpsHSP_like"/>
    <property type="match status" value="1"/>
</dbReference>
<dbReference type="OrthoDB" id="9811615at2"/>
<gene>
    <name evidence="4" type="ORF">AKG39_06935</name>
</gene>
<keyword evidence="5" id="KW-1185">Reference proteome</keyword>
<evidence type="ECO:0000259" key="3">
    <source>
        <dbReference type="PROSITE" id="PS01031"/>
    </source>
</evidence>
<dbReference type="SUPFAM" id="SSF49764">
    <property type="entry name" value="HSP20-like chaperones"/>
    <property type="match status" value="1"/>
</dbReference>
<evidence type="ECO:0000256" key="1">
    <source>
        <dbReference type="PROSITE-ProRule" id="PRU00285"/>
    </source>
</evidence>
<dbReference type="InterPro" id="IPR002068">
    <property type="entry name" value="A-crystallin/Hsp20_dom"/>
</dbReference>
<comment type="similarity">
    <text evidence="1 2">Belongs to the small heat shock protein (HSP20) family.</text>
</comment>
<dbReference type="STRING" id="52689.AKG39_06935"/>
<sequence length="148" mass="17339">MLGLTPYNKNRGLARTDDVVDFYNMVDNFFNDTESPLRSLATDNFKVDVKEKDDEYLVDAEFAGYDKEDIHVKFDEGNLLISASKKEEKNDENERYIHRERSFRSMERQIHLPNVAEGDIKAKFENGVLQIHVPKAKELEREKQIQIE</sequence>
<name>A0A0L6U1I9_9FIRM</name>
<protein>
    <recommendedName>
        <fullName evidence="3">SHSP domain-containing protein</fullName>
    </recommendedName>
</protein>
<dbReference type="EMBL" id="LGYO01000015">
    <property type="protein sequence ID" value="KNZ42364.1"/>
    <property type="molecule type" value="Genomic_DNA"/>
</dbReference>
<dbReference type="PROSITE" id="PS01031">
    <property type="entry name" value="SHSP"/>
    <property type="match status" value="1"/>
</dbReference>